<dbReference type="PANTHER" id="PTHR36452">
    <property type="entry name" value="CHROMOSOME 12, WHOLE GENOME SHOTGUN SEQUENCE"/>
    <property type="match status" value="1"/>
</dbReference>
<dbReference type="InterPro" id="IPR015996">
    <property type="entry name" value="UCP028451"/>
</dbReference>
<accession>A0AA37SRY8</accession>
<name>A0AA37SRY8_9BACT</name>
<dbReference type="Proteomes" id="UP001156666">
    <property type="component" value="Unassembled WGS sequence"/>
</dbReference>
<keyword evidence="2" id="KW-1185">Reference proteome</keyword>
<dbReference type="PANTHER" id="PTHR36452:SF1">
    <property type="entry name" value="DUF2461 DOMAIN-CONTAINING PROTEIN"/>
    <property type="match status" value="1"/>
</dbReference>
<evidence type="ECO:0000313" key="1">
    <source>
        <dbReference type="EMBL" id="GLR18655.1"/>
    </source>
</evidence>
<protein>
    <submittedName>
        <fullName evidence="1">TIGR02453 family protein</fullName>
    </submittedName>
</protein>
<reference evidence="1" key="1">
    <citation type="journal article" date="2014" name="Int. J. Syst. Evol. Microbiol.">
        <title>Complete genome sequence of Corynebacterium casei LMG S-19264T (=DSM 44701T), isolated from a smear-ripened cheese.</title>
        <authorList>
            <consortium name="US DOE Joint Genome Institute (JGI-PGF)"/>
            <person name="Walter F."/>
            <person name="Albersmeier A."/>
            <person name="Kalinowski J."/>
            <person name="Ruckert C."/>
        </authorList>
    </citation>
    <scope>NUCLEOTIDE SEQUENCE</scope>
    <source>
        <strain evidence="1">NBRC 108769</strain>
    </source>
</reference>
<dbReference type="EMBL" id="BSOH01000021">
    <property type="protein sequence ID" value="GLR18655.1"/>
    <property type="molecule type" value="Genomic_DNA"/>
</dbReference>
<dbReference type="InterPro" id="IPR012808">
    <property type="entry name" value="CHP02453"/>
</dbReference>
<dbReference type="RefSeq" id="WP_235294221.1">
    <property type="nucleotide sequence ID" value="NZ_BSOH01000021.1"/>
</dbReference>
<dbReference type="AlphaFoldDB" id="A0AA37SRY8"/>
<sequence length="226" mass="26299">MITEKTFKFLKELKQNNNRDWFQNNKSLYETSQLEMIDLAKNVNELMSTHDHIVELSPKRSIFRIYRDVRFSKDKTPYKTNWGGRVKRDTPFLRGGYYYQVEPGNSFAAVGFWGPSSPDLKLIRKQIAQDPEGIIQVSKDPGIIATFGEINGERLKKAPQGFSPDHEAIHWLRYKQFILSKSFTDKEVLGSDFAEKLDKTFRTARPFLNYMSEILTTNLDGEPLYE</sequence>
<comment type="caution">
    <text evidence="1">The sequence shown here is derived from an EMBL/GenBank/DDBJ whole genome shotgun (WGS) entry which is preliminary data.</text>
</comment>
<dbReference type="NCBIfam" id="TIGR02453">
    <property type="entry name" value="TIGR02453 family protein"/>
    <property type="match status" value="1"/>
</dbReference>
<organism evidence="1 2">
    <name type="scientific">Portibacter lacus</name>
    <dbReference type="NCBI Taxonomy" id="1099794"/>
    <lineage>
        <taxon>Bacteria</taxon>
        <taxon>Pseudomonadati</taxon>
        <taxon>Bacteroidota</taxon>
        <taxon>Saprospiria</taxon>
        <taxon>Saprospirales</taxon>
        <taxon>Haliscomenobacteraceae</taxon>
        <taxon>Portibacter</taxon>
    </lineage>
</organism>
<reference evidence="1" key="2">
    <citation type="submission" date="2023-01" db="EMBL/GenBank/DDBJ databases">
        <title>Draft genome sequence of Portibacter lacus strain NBRC 108769.</title>
        <authorList>
            <person name="Sun Q."/>
            <person name="Mori K."/>
        </authorList>
    </citation>
    <scope>NUCLEOTIDE SEQUENCE</scope>
    <source>
        <strain evidence="1">NBRC 108769</strain>
    </source>
</reference>
<evidence type="ECO:0000313" key="2">
    <source>
        <dbReference type="Proteomes" id="UP001156666"/>
    </source>
</evidence>
<dbReference type="PIRSF" id="PIRSF028451">
    <property type="entry name" value="UCP028451"/>
    <property type="match status" value="1"/>
</dbReference>
<proteinExistence type="predicted"/>
<gene>
    <name evidence="1" type="ORF">GCM10007940_32710</name>
</gene>
<dbReference type="Pfam" id="PF09365">
    <property type="entry name" value="DUF2461"/>
    <property type="match status" value="1"/>
</dbReference>